<dbReference type="GO" id="GO:0009055">
    <property type="term" value="F:electron transfer activity"/>
    <property type="evidence" value="ECO:0007669"/>
    <property type="project" value="InterPro"/>
</dbReference>
<evidence type="ECO:0000259" key="3">
    <source>
        <dbReference type="Pfam" id="PF07635"/>
    </source>
</evidence>
<keyword evidence="2" id="KW-1133">Transmembrane helix</keyword>
<evidence type="ECO:0000256" key="2">
    <source>
        <dbReference type="SAM" id="Phobius"/>
    </source>
</evidence>
<accession>A0A383BAU7</accession>
<dbReference type="PANTHER" id="PTHR35889">
    <property type="entry name" value="CYCLOINULO-OLIGOSACCHARIDE FRUCTANOTRANSFERASE-RELATED"/>
    <property type="match status" value="1"/>
</dbReference>
<feature type="region of interest" description="Disordered" evidence="1">
    <location>
        <begin position="97"/>
        <end position="126"/>
    </location>
</feature>
<feature type="non-terminal residue" evidence="4">
    <location>
        <position position="126"/>
    </location>
</feature>
<sequence length="126" mass="14665">MHRFEGHDYDMCFLFHWTHLPVFLRFIIVFPFCLRKFFLIFGLAATVFGVDFNREVRPILSEHCFQCHGLDQQKSKLRLDFEEFAHKGGKSGLMAVASGKPDKSEMIRRVTDRGEDRMPPKGKGLT</sequence>
<dbReference type="AlphaFoldDB" id="A0A383BAU7"/>
<dbReference type="InterPro" id="IPR011429">
    <property type="entry name" value="Cyt_c_Planctomycete-type"/>
</dbReference>
<proteinExistence type="predicted"/>
<dbReference type="PANTHER" id="PTHR35889:SF3">
    <property type="entry name" value="F-BOX DOMAIN-CONTAINING PROTEIN"/>
    <property type="match status" value="1"/>
</dbReference>
<feature type="compositionally biased region" description="Basic and acidic residues" evidence="1">
    <location>
        <begin position="100"/>
        <end position="119"/>
    </location>
</feature>
<dbReference type="InterPro" id="IPR036909">
    <property type="entry name" value="Cyt_c-like_dom_sf"/>
</dbReference>
<evidence type="ECO:0000256" key="1">
    <source>
        <dbReference type="SAM" id="MobiDB-lite"/>
    </source>
</evidence>
<name>A0A383BAU7_9ZZZZ</name>
<dbReference type="GO" id="GO:0020037">
    <property type="term" value="F:heme binding"/>
    <property type="evidence" value="ECO:0007669"/>
    <property type="project" value="InterPro"/>
</dbReference>
<protein>
    <recommendedName>
        <fullName evidence="3">Cytochrome C Planctomycete-type domain-containing protein</fullName>
    </recommendedName>
</protein>
<feature type="transmembrane region" description="Helical" evidence="2">
    <location>
        <begin position="23"/>
        <end position="50"/>
    </location>
</feature>
<gene>
    <name evidence="4" type="ORF">METZ01_LOCUS469817</name>
</gene>
<organism evidence="4">
    <name type="scientific">marine metagenome</name>
    <dbReference type="NCBI Taxonomy" id="408172"/>
    <lineage>
        <taxon>unclassified sequences</taxon>
        <taxon>metagenomes</taxon>
        <taxon>ecological metagenomes</taxon>
    </lineage>
</organism>
<evidence type="ECO:0000313" key="4">
    <source>
        <dbReference type="EMBL" id="SVE16963.1"/>
    </source>
</evidence>
<keyword evidence="2" id="KW-0472">Membrane</keyword>
<feature type="domain" description="Cytochrome C Planctomycete-type" evidence="3">
    <location>
        <begin position="64"/>
        <end position="122"/>
    </location>
</feature>
<reference evidence="4" key="1">
    <citation type="submission" date="2018-05" db="EMBL/GenBank/DDBJ databases">
        <authorList>
            <person name="Lanie J.A."/>
            <person name="Ng W.-L."/>
            <person name="Kazmierczak K.M."/>
            <person name="Andrzejewski T.M."/>
            <person name="Davidsen T.M."/>
            <person name="Wayne K.J."/>
            <person name="Tettelin H."/>
            <person name="Glass J.I."/>
            <person name="Rusch D."/>
            <person name="Podicherti R."/>
            <person name="Tsui H.-C.T."/>
            <person name="Winkler M.E."/>
        </authorList>
    </citation>
    <scope>NUCLEOTIDE SEQUENCE</scope>
</reference>
<keyword evidence="2" id="KW-0812">Transmembrane</keyword>
<dbReference type="EMBL" id="UINC01198829">
    <property type="protein sequence ID" value="SVE16963.1"/>
    <property type="molecule type" value="Genomic_DNA"/>
</dbReference>
<dbReference type="SUPFAM" id="SSF46626">
    <property type="entry name" value="Cytochrome c"/>
    <property type="match status" value="1"/>
</dbReference>
<dbReference type="Pfam" id="PF07635">
    <property type="entry name" value="PSCyt1"/>
    <property type="match status" value="1"/>
</dbReference>